<sequence>MAHFPKPAAGSWTENYPELGTAPVDYTDSIDPAFFEAEREAIFKRTWLNVGRINRLPRTGSYFTKELPSAGKGMSVIVVKTKDGSIKAYHNLCRHRGNKLVWNDFPHEETSGTCRQFTCKYHAWRYSLDGDLTFIQQEDEFFNVDKADYGLIPVRCEVWEGFIFINFDQNAEPLIDYLGPMGKGIEGYPFDAMTETYSYRAEVGSNWKLFIDAFAEFYHAPVLHQGQYTKEEAAKIMKYGFEALHYELASPHGMISTWGGQAPPADMSMVKPMDQVLRSGLFGPWDKPEVIANLDQLPPGVNPKKVKQWGIDSWHFYPNFMLLIWEPGWFLTYHYWPTAVDKHIFECTLYFVPPRNARERLAQELAAVTFKEYALQDANTLEATQTMIGTKVVSDFPLCDQEILLRHLHKVTDEYVTGWKKEVANRGVTV</sequence>
<keyword evidence="5" id="KW-0408">Iron</keyword>
<proteinExistence type="predicted"/>
<dbReference type="PRINTS" id="PR00090">
    <property type="entry name" value="RNGDIOXGNASE"/>
</dbReference>
<dbReference type="Pfam" id="PF00848">
    <property type="entry name" value="Ring_hydroxyl_A"/>
    <property type="match status" value="1"/>
</dbReference>
<dbReference type="CDD" id="cd03469">
    <property type="entry name" value="Rieske_RO_Alpha_N"/>
    <property type="match status" value="1"/>
</dbReference>
<evidence type="ECO:0000256" key="4">
    <source>
        <dbReference type="ARBA" id="ARBA00023002"/>
    </source>
</evidence>
<evidence type="ECO:0000256" key="5">
    <source>
        <dbReference type="ARBA" id="ARBA00023004"/>
    </source>
</evidence>
<dbReference type="PROSITE" id="PS51296">
    <property type="entry name" value="RIESKE"/>
    <property type="match status" value="1"/>
</dbReference>
<dbReference type="InterPro" id="IPR001663">
    <property type="entry name" value="Rng_hydr_dOase-A"/>
</dbReference>
<accession>A0A1E3SJ19</accession>
<dbReference type="Gene3D" id="2.102.10.10">
    <property type="entry name" value="Rieske [2Fe-2S] iron-sulphur domain"/>
    <property type="match status" value="1"/>
</dbReference>
<dbReference type="PANTHER" id="PTHR43756:SF5">
    <property type="entry name" value="CHOLINE MONOOXYGENASE, CHLOROPLASTIC"/>
    <property type="match status" value="1"/>
</dbReference>
<evidence type="ECO:0000313" key="9">
    <source>
        <dbReference type="Proteomes" id="UP000192739"/>
    </source>
</evidence>
<dbReference type="GO" id="GO:0051537">
    <property type="term" value="F:2 iron, 2 sulfur cluster binding"/>
    <property type="evidence" value="ECO:0007669"/>
    <property type="project" value="UniProtKB-KW"/>
</dbReference>
<evidence type="ECO:0000259" key="7">
    <source>
        <dbReference type="PROSITE" id="PS51296"/>
    </source>
</evidence>
<dbReference type="Gene3D" id="3.90.380.10">
    <property type="entry name" value="Naphthalene 1,2-dioxygenase Alpha Subunit, Chain A, domain 1"/>
    <property type="match status" value="1"/>
</dbReference>
<gene>
    <name evidence="8" type="ORF">BST27_02440</name>
</gene>
<dbReference type="RefSeq" id="WP_069418109.1">
    <property type="nucleotide sequence ID" value="NZ_CBCRZH010000004.1"/>
</dbReference>
<evidence type="ECO:0000256" key="6">
    <source>
        <dbReference type="ARBA" id="ARBA00023014"/>
    </source>
</evidence>
<evidence type="ECO:0000313" key="8">
    <source>
        <dbReference type="EMBL" id="ORB10198.1"/>
    </source>
</evidence>
<dbReference type="CDD" id="cd00680">
    <property type="entry name" value="RHO_alpha_C"/>
    <property type="match status" value="1"/>
</dbReference>
<dbReference type="InterPro" id="IPR036922">
    <property type="entry name" value="Rieske_2Fe-2S_sf"/>
</dbReference>
<keyword evidence="6" id="KW-0411">Iron-sulfur</keyword>
<reference evidence="8 9" key="1">
    <citation type="submission" date="2017-02" db="EMBL/GenBank/DDBJ databases">
        <title>The new phylogeny of genus Mycobacterium.</title>
        <authorList>
            <person name="Tortoli E."/>
            <person name="Trovato A."/>
            <person name="Cirillo D.M."/>
        </authorList>
    </citation>
    <scope>NUCLEOTIDE SEQUENCE [LARGE SCALE GENOMIC DNA]</scope>
    <source>
        <strain evidence="8 9">DSM 44049</strain>
    </source>
</reference>
<dbReference type="InterPro" id="IPR015879">
    <property type="entry name" value="Ring_hydroxy_dOase_asu_C_dom"/>
</dbReference>
<evidence type="ECO:0000256" key="3">
    <source>
        <dbReference type="ARBA" id="ARBA00022723"/>
    </source>
</evidence>
<keyword evidence="3" id="KW-0479">Metal-binding</keyword>
<dbReference type="GO" id="GO:0016705">
    <property type="term" value="F:oxidoreductase activity, acting on paired donors, with incorporation or reduction of molecular oxygen"/>
    <property type="evidence" value="ECO:0007669"/>
    <property type="project" value="UniProtKB-ARBA"/>
</dbReference>
<organism evidence="8 9">
    <name type="scientific">Mycobacterium intermedium</name>
    <dbReference type="NCBI Taxonomy" id="28445"/>
    <lineage>
        <taxon>Bacteria</taxon>
        <taxon>Bacillati</taxon>
        <taxon>Actinomycetota</taxon>
        <taxon>Actinomycetes</taxon>
        <taxon>Mycobacteriales</taxon>
        <taxon>Mycobacteriaceae</taxon>
        <taxon>Mycobacterium</taxon>
        <taxon>Mycobacterium simiae complex</taxon>
    </lineage>
</organism>
<dbReference type="GO" id="GO:0004497">
    <property type="term" value="F:monooxygenase activity"/>
    <property type="evidence" value="ECO:0007669"/>
    <property type="project" value="UniProtKB-ARBA"/>
</dbReference>
<comment type="cofactor">
    <cofactor evidence="1">
        <name>Fe cation</name>
        <dbReference type="ChEBI" id="CHEBI:24875"/>
    </cofactor>
</comment>
<keyword evidence="4" id="KW-0560">Oxidoreductase</keyword>
<dbReference type="AlphaFoldDB" id="A0A1E3SJ19"/>
<feature type="domain" description="Rieske" evidence="7">
    <location>
        <begin position="47"/>
        <end position="165"/>
    </location>
</feature>
<comment type="caution">
    <text evidence="8">The sequence shown here is derived from an EMBL/GenBank/DDBJ whole genome shotgun (WGS) entry which is preliminary data.</text>
</comment>
<dbReference type="Proteomes" id="UP000192739">
    <property type="component" value="Unassembled WGS sequence"/>
</dbReference>
<dbReference type="GO" id="GO:0005506">
    <property type="term" value="F:iron ion binding"/>
    <property type="evidence" value="ECO:0007669"/>
    <property type="project" value="InterPro"/>
</dbReference>
<name>A0A1E3SJ19_MYCIE</name>
<dbReference type="PANTHER" id="PTHR43756">
    <property type="entry name" value="CHOLINE MONOOXYGENASE, CHLOROPLASTIC"/>
    <property type="match status" value="1"/>
</dbReference>
<keyword evidence="9" id="KW-1185">Reference proteome</keyword>
<dbReference type="Pfam" id="PF00355">
    <property type="entry name" value="Rieske"/>
    <property type="match status" value="1"/>
</dbReference>
<keyword evidence="2" id="KW-0001">2Fe-2S</keyword>
<dbReference type="OrthoDB" id="5243643at2"/>
<dbReference type="InterPro" id="IPR017941">
    <property type="entry name" value="Rieske_2Fe-2S"/>
</dbReference>
<dbReference type="EMBL" id="MVHT01000004">
    <property type="protein sequence ID" value="ORB10198.1"/>
    <property type="molecule type" value="Genomic_DNA"/>
</dbReference>
<dbReference type="SUPFAM" id="SSF50022">
    <property type="entry name" value="ISP domain"/>
    <property type="match status" value="1"/>
</dbReference>
<dbReference type="STRING" id="28445.BHQ20_05570"/>
<protein>
    <submittedName>
        <fullName evidence="8">(2Fe-2S)-binding protein</fullName>
    </submittedName>
</protein>
<evidence type="ECO:0000256" key="2">
    <source>
        <dbReference type="ARBA" id="ARBA00022714"/>
    </source>
</evidence>
<dbReference type="SUPFAM" id="SSF55961">
    <property type="entry name" value="Bet v1-like"/>
    <property type="match status" value="1"/>
</dbReference>
<evidence type="ECO:0000256" key="1">
    <source>
        <dbReference type="ARBA" id="ARBA00001962"/>
    </source>
</evidence>